<evidence type="ECO:0000256" key="6">
    <source>
        <dbReference type="SAM" id="MobiDB-lite"/>
    </source>
</evidence>
<feature type="region of interest" description="Disordered" evidence="6">
    <location>
        <begin position="308"/>
        <end position="348"/>
    </location>
</feature>
<feature type="transmembrane region" description="Helical" evidence="7">
    <location>
        <begin position="36"/>
        <end position="61"/>
    </location>
</feature>
<feature type="transmembrane region" description="Helical" evidence="7">
    <location>
        <begin position="150"/>
        <end position="172"/>
    </location>
</feature>
<evidence type="ECO:0000259" key="8">
    <source>
        <dbReference type="Pfam" id="PF20684"/>
    </source>
</evidence>
<dbReference type="OrthoDB" id="3897607at2759"/>
<evidence type="ECO:0000313" key="9">
    <source>
        <dbReference type="EMBL" id="KAH6647892.1"/>
    </source>
</evidence>
<evidence type="ECO:0000313" key="10">
    <source>
        <dbReference type="Proteomes" id="UP000758603"/>
    </source>
</evidence>
<sequence>MDGGVPPADNGTGGLAGEPGFSDDGVTVAFIVPQGLAAVILTFSLFFAVASLVIVSLRIWIRARSNIIGWDDGLMVCGLVLFLVDTGLASYGTFQGLGTPNAEVGSQMEIIGLKYVMIWQLFYIVSLCFIKNSICITMLRIAINRTHRWALYGTIAVSTGVSLVGFIGMLTVCRPITAQWEAGSGTCAPRSVIIALNYVISAGAIVTDWACAIVPAFILWNAQMRRNVKLSVGIVLGLGSLASISTFLRIPYLKYYESSDNFLYNVGNIVLWSVFEGGIGLVAGSLPMLRQLFKRWLGSTARTTSVGPSNLVTIGGSHRKHSVSQSQKPPPYSSRASRTREDRGWDRLEDSNSDLHRLHDVPEHSESQYELRDLDRRDVRMLVQDTEKNIALAR</sequence>
<dbReference type="EMBL" id="JAGPXC010000008">
    <property type="protein sequence ID" value="KAH6647892.1"/>
    <property type="molecule type" value="Genomic_DNA"/>
</dbReference>
<dbReference type="InterPro" id="IPR052337">
    <property type="entry name" value="SAT4-like"/>
</dbReference>
<feature type="transmembrane region" description="Helical" evidence="7">
    <location>
        <begin position="230"/>
        <end position="250"/>
    </location>
</feature>
<accession>A0A9P8RQY9</accession>
<evidence type="ECO:0000256" key="5">
    <source>
        <dbReference type="ARBA" id="ARBA00038359"/>
    </source>
</evidence>
<comment type="caution">
    <text evidence="9">The sequence shown here is derived from an EMBL/GenBank/DDBJ whole genome shotgun (WGS) entry which is preliminary data.</text>
</comment>
<feature type="domain" description="Rhodopsin" evidence="8">
    <location>
        <begin position="57"/>
        <end position="295"/>
    </location>
</feature>
<proteinExistence type="inferred from homology"/>
<dbReference type="PANTHER" id="PTHR33048:SF15">
    <property type="entry name" value="INTEGRAL MEMBRANE PROTEIN"/>
    <property type="match status" value="1"/>
</dbReference>
<dbReference type="Pfam" id="PF20684">
    <property type="entry name" value="Fung_rhodopsin"/>
    <property type="match status" value="1"/>
</dbReference>
<evidence type="ECO:0000256" key="3">
    <source>
        <dbReference type="ARBA" id="ARBA00022989"/>
    </source>
</evidence>
<protein>
    <recommendedName>
        <fullName evidence="8">Rhodopsin domain-containing protein</fullName>
    </recommendedName>
</protein>
<feature type="transmembrane region" description="Helical" evidence="7">
    <location>
        <begin position="192"/>
        <end position="218"/>
    </location>
</feature>
<comment type="subcellular location">
    <subcellularLocation>
        <location evidence="1">Membrane</location>
        <topology evidence="1">Multi-pass membrane protein</topology>
    </subcellularLocation>
</comment>
<feature type="transmembrane region" description="Helical" evidence="7">
    <location>
        <begin position="73"/>
        <end position="91"/>
    </location>
</feature>
<keyword evidence="3 7" id="KW-1133">Transmembrane helix</keyword>
<dbReference type="GeneID" id="70136934"/>
<dbReference type="RefSeq" id="XP_045954404.1">
    <property type="nucleotide sequence ID" value="XM_046108043.1"/>
</dbReference>
<gene>
    <name evidence="9" type="ORF">BKA67DRAFT_662639</name>
</gene>
<feature type="transmembrane region" description="Helical" evidence="7">
    <location>
        <begin position="270"/>
        <end position="289"/>
    </location>
</feature>
<feature type="compositionally biased region" description="Basic and acidic residues" evidence="6">
    <location>
        <begin position="338"/>
        <end position="348"/>
    </location>
</feature>
<reference evidence="9" key="1">
    <citation type="journal article" date="2021" name="Nat. Commun.">
        <title>Genetic determinants of endophytism in the Arabidopsis root mycobiome.</title>
        <authorList>
            <person name="Mesny F."/>
            <person name="Miyauchi S."/>
            <person name="Thiergart T."/>
            <person name="Pickel B."/>
            <person name="Atanasova L."/>
            <person name="Karlsson M."/>
            <person name="Huettel B."/>
            <person name="Barry K.W."/>
            <person name="Haridas S."/>
            <person name="Chen C."/>
            <person name="Bauer D."/>
            <person name="Andreopoulos W."/>
            <person name="Pangilinan J."/>
            <person name="LaButti K."/>
            <person name="Riley R."/>
            <person name="Lipzen A."/>
            <person name="Clum A."/>
            <person name="Drula E."/>
            <person name="Henrissat B."/>
            <person name="Kohler A."/>
            <person name="Grigoriev I.V."/>
            <person name="Martin F.M."/>
            <person name="Hacquard S."/>
        </authorList>
    </citation>
    <scope>NUCLEOTIDE SEQUENCE</scope>
    <source>
        <strain evidence="9">MPI-SDFR-AT-0073</strain>
    </source>
</reference>
<dbReference type="Proteomes" id="UP000758603">
    <property type="component" value="Unassembled WGS sequence"/>
</dbReference>
<evidence type="ECO:0000256" key="1">
    <source>
        <dbReference type="ARBA" id="ARBA00004141"/>
    </source>
</evidence>
<keyword evidence="10" id="KW-1185">Reference proteome</keyword>
<dbReference type="AlphaFoldDB" id="A0A9P8RQY9"/>
<organism evidence="9 10">
    <name type="scientific">Truncatella angustata</name>
    <dbReference type="NCBI Taxonomy" id="152316"/>
    <lineage>
        <taxon>Eukaryota</taxon>
        <taxon>Fungi</taxon>
        <taxon>Dikarya</taxon>
        <taxon>Ascomycota</taxon>
        <taxon>Pezizomycotina</taxon>
        <taxon>Sordariomycetes</taxon>
        <taxon>Xylariomycetidae</taxon>
        <taxon>Amphisphaeriales</taxon>
        <taxon>Sporocadaceae</taxon>
        <taxon>Truncatella</taxon>
    </lineage>
</organism>
<evidence type="ECO:0000256" key="2">
    <source>
        <dbReference type="ARBA" id="ARBA00022692"/>
    </source>
</evidence>
<keyword evidence="2 7" id="KW-0812">Transmembrane</keyword>
<dbReference type="PANTHER" id="PTHR33048">
    <property type="entry name" value="PTH11-LIKE INTEGRAL MEMBRANE PROTEIN (AFU_ORTHOLOGUE AFUA_5G11245)"/>
    <property type="match status" value="1"/>
</dbReference>
<keyword evidence="4 7" id="KW-0472">Membrane</keyword>
<comment type="similarity">
    <text evidence="5">Belongs to the SAT4 family.</text>
</comment>
<name>A0A9P8RQY9_9PEZI</name>
<evidence type="ECO:0000256" key="7">
    <source>
        <dbReference type="SAM" id="Phobius"/>
    </source>
</evidence>
<dbReference type="GO" id="GO:0016020">
    <property type="term" value="C:membrane"/>
    <property type="evidence" value="ECO:0007669"/>
    <property type="project" value="UniProtKB-SubCell"/>
</dbReference>
<evidence type="ECO:0000256" key="4">
    <source>
        <dbReference type="ARBA" id="ARBA00023136"/>
    </source>
</evidence>
<feature type="transmembrane region" description="Helical" evidence="7">
    <location>
        <begin position="111"/>
        <end position="130"/>
    </location>
</feature>
<dbReference type="InterPro" id="IPR049326">
    <property type="entry name" value="Rhodopsin_dom_fungi"/>
</dbReference>